<proteinExistence type="inferred from homology"/>
<dbReference type="RefSeq" id="WP_137329569.1">
    <property type="nucleotide sequence ID" value="NZ_CP040058.1"/>
</dbReference>
<dbReference type="Proteomes" id="UP000298653">
    <property type="component" value="Chromosome"/>
</dbReference>
<keyword evidence="5" id="KW-0777">Teichoic acid biosynthesis</keyword>
<keyword evidence="4 7" id="KW-0808">Transferase</keyword>
<dbReference type="InterPro" id="IPR043148">
    <property type="entry name" value="TagF_C"/>
</dbReference>
<dbReference type="PANTHER" id="PTHR37316">
    <property type="entry name" value="TEICHOIC ACID GLYCEROL-PHOSPHATE PRIMASE"/>
    <property type="match status" value="1"/>
</dbReference>
<dbReference type="GO" id="GO:0005886">
    <property type="term" value="C:plasma membrane"/>
    <property type="evidence" value="ECO:0007669"/>
    <property type="project" value="UniProtKB-SubCell"/>
</dbReference>
<protein>
    <submittedName>
        <fullName evidence="7">CDP-glycerol:poly(Glycerophosphate) glycerophosphotransferase</fullName>
        <ecNumber evidence="7">2.7.8.12</ecNumber>
    </submittedName>
</protein>
<evidence type="ECO:0000256" key="1">
    <source>
        <dbReference type="ARBA" id="ARBA00004202"/>
    </source>
</evidence>
<dbReference type="Gene3D" id="3.40.50.11820">
    <property type="match status" value="1"/>
</dbReference>
<dbReference type="EC" id="2.7.8.12" evidence="7"/>
<dbReference type="Gene3D" id="3.40.50.12580">
    <property type="match status" value="1"/>
</dbReference>
<dbReference type="InterPro" id="IPR051612">
    <property type="entry name" value="Teichoic_Acid_Biosynth"/>
</dbReference>
<evidence type="ECO:0000256" key="3">
    <source>
        <dbReference type="ARBA" id="ARBA00022475"/>
    </source>
</evidence>
<dbReference type="OrthoDB" id="9807097at2"/>
<evidence type="ECO:0000256" key="4">
    <source>
        <dbReference type="ARBA" id="ARBA00022679"/>
    </source>
</evidence>
<dbReference type="InterPro" id="IPR007554">
    <property type="entry name" value="Glycerophosphate_synth"/>
</dbReference>
<dbReference type="AlphaFoldDB" id="A0A4P8IEV2"/>
<dbReference type="Pfam" id="PF04464">
    <property type="entry name" value="Glyphos_transf"/>
    <property type="match status" value="1"/>
</dbReference>
<evidence type="ECO:0000313" key="7">
    <source>
        <dbReference type="EMBL" id="QCP36318.1"/>
    </source>
</evidence>
<keyword evidence="8" id="KW-1185">Reference proteome</keyword>
<dbReference type="GO" id="GO:0047355">
    <property type="term" value="F:CDP-glycerol glycerophosphotransferase activity"/>
    <property type="evidence" value="ECO:0007669"/>
    <property type="project" value="UniProtKB-EC"/>
</dbReference>
<evidence type="ECO:0000256" key="6">
    <source>
        <dbReference type="ARBA" id="ARBA00023136"/>
    </source>
</evidence>
<dbReference type="PANTHER" id="PTHR37316:SF3">
    <property type="entry name" value="TEICHOIC ACID GLYCEROL-PHOSPHATE TRANSFERASE"/>
    <property type="match status" value="1"/>
</dbReference>
<accession>A0A4P8IEV2</accession>
<dbReference type="SUPFAM" id="SSF53756">
    <property type="entry name" value="UDP-Glycosyltransferase/glycogen phosphorylase"/>
    <property type="match status" value="1"/>
</dbReference>
<name>A0A4P8IEV2_9FIRM</name>
<comment type="subcellular location">
    <subcellularLocation>
        <location evidence="1">Cell membrane</location>
        <topology evidence="1">Peripheral membrane protein</topology>
    </subcellularLocation>
</comment>
<reference evidence="7 8" key="1">
    <citation type="submission" date="2019-05" db="EMBL/GenBank/DDBJ databases">
        <title>Complete genome sequencing of Anaerostipes rhamnosivorans.</title>
        <authorList>
            <person name="Bui T.P.N."/>
            <person name="de Vos W.M."/>
        </authorList>
    </citation>
    <scope>NUCLEOTIDE SEQUENCE [LARGE SCALE GENOMIC DNA]</scope>
    <source>
        <strain evidence="7 8">1y2</strain>
    </source>
</reference>
<keyword evidence="3" id="KW-1003">Cell membrane</keyword>
<organism evidence="7 8">
    <name type="scientific">Anaerostipes rhamnosivorans</name>
    <dbReference type="NCBI Taxonomy" id="1229621"/>
    <lineage>
        <taxon>Bacteria</taxon>
        <taxon>Bacillati</taxon>
        <taxon>Bacillota</taxon>
        <taxon>Clostridia</taxon>
        <taxon>Lachnospirales</taxon>
        <taxon>Lachnospiraceae</taxon>
        <taxon>Anaerostipes</taxon>
    </lineage>
</organism>
<comment type="similarity">
    <text evidence="2">Belongs to the CDP-glycerol glycerophosphotransferase family.</text>
</comment>
<dbReference type="GO" id="GO:0019350">
    <property type="term" value="P:teichoic acid biosynthetic process"/>
    <property type="evidence" value="ECO:0007669"/>
    <property type="project" value="UniProtKB-KW"/>
</dbReference>
<dbReference type="InterPro" id="IPR043149">
    <property type="entry name" value="TagF_N"/>
</dbReference>
<dbReference type="KEGG" id="arf:AR1Y2_2864"/>
<evidence type="ECO:0000313" key="8">
    <source>
        <dbReference type="Proteomes" id="UP000298653"/>
    </source>
</evidence>
<keyword evidence="6" id="KW-0472">Membrane</keyword>
<dbReference type="EMBL" id="CP040058">
    <property type="protein sequence ID" value="QCP36318.1"/>
    <property type="molecule type" value="Genomic_DNA"/>
</dbReference>
<sequence>MKSGIKLILKYMVMYLSCLAPRSRKIWVFGAWLGQQFADNPKYLFIEANQMKGIRPVWITKNPEVVREVRGLGYEAYLFSSGKGILCQLRAKYAVMCNGISDLNHTFLGRAIFLNVWHGVPLKKIGYDDTKGKNWDSRGQKIRRSIQQFPLGREYVVATSDTFAKIYRSAFRRPPEQILTYGQPRNDIFYDRDQIFPVNKKLKERLEGHKVVLYAPTHRLEGRIPFPLKENFDLKRLDEFCRDNHILFIIRRHFYHFQEELDLSGYSNILDMTRESLDIQELLMGTDLLVTDYSSTYIDYLLLDRPVIFYDFDYDSYIEKDREMYFPYEKVTPGIKAETFDELMEGMRQVFSGTDMFAEDRQRVRNLFYCEKGQKSVGEELLEKMKLL</sequence>
<evidence type="ECO:0000256" key="5">
    <source>
        <dbReference type="ARBA" id="ARBA00022944"/>
    </source>
</evidence>
<evidence type="ECO:0000256" key="2">
    <source>
        <dbReference type="ARBA" id="ARBA00010488"/>
    </source>
</evidence>
<gene>
    <name evidence="7" type="ORF">AR1Y2_2864</name>
</gene>